<protein>
    <submittedName>
        <fullName evidence="12">PD-(D/E)XK nuclease family protein</fullName>
    </submittedName>
</protein>
<keyword evidence="6" id="KW-0269">Exonuclease</keyword>
<keyword evidence="1" id="KW-0540">Nuclease</keyword>
<accession>A0A948TJ69</accession>
<evidence type="ECO:0000313" key="12">
    <source>
        <dbReference type="EMBL" id="MBU3851623.1"/>
    </source>
</evidence>
<keyword evidence="4" id="KW-0378">Hydrolase</keyword>
<sequence length="1202" mass="139386">MALSFVLGKASCDHRQQLVMKIAQAYQQHPHDHFFYLVPNHIKFTAEIDILRRLKRQLHVNSDTYAQSQVQVFSFSRLAWYWLKDEPIMQQPNISEAGLALLVNRILLKHQNELQIYGGEVHHAGFMNSLVTQLHNLTTGCFNAEDLQHILMQLPQTGTLTQKLHDLAIIKQDFDGYRLRNTHYLLDVLNETLQNPRYRAILKHTHFYIDGFADFSAQELQLITTFIHHAADVTVTLPLVLDDATKHFLTTGTGQTLFMQPARTYQRLLQKVNQTTTKIDNAQTSMVNPALQRLEDYWIQAWSKSQNEITTPHTIKHVHVWRADNRYAELRYVVKQIRQAVLLKGMHYRDFIIMARDLTPYENIMPAIFSQADVPYFNDKAQVMLNHSLVNFVNALLLCYRNHCQYQDVMRLLRSELLIPYFKDATDEVKTLRQYVDATENYVLKHGINGSDWLRDDDWQYYDHHEKITKKAPAQVQFIHKYIQKLLRPFINNMHAATTNQAALQVLYTFLDDNGVRLQMIKRYRYEKEQQNDLQKADQEKQVWNTFSNLLDEFAELLGNEPFDIDEFIALFKTGFANANFSQIPATLDQVLVSEMGVQANNHQVAFIIGATDDVLPRRITDEQLLTDFDRQQIQPILDHDHDFDDKFLPEDRNQQMSNEPYLVYRALMTPKQALIFTYPQVDDASDEKQLHLSPYVQQIKDYFALPIKTIGTIANNDDLTQIGSLRQSLSDLVTVAHQQLLTTKNVNTLSSLWLTIYQILLHNPAMHFLTKRIMNSLDYQNIPQNLTQAVVTALYADEEKVITDDHQQSVTVLPTSVSRLEQFYRNNYEYFLQYGLKLKPRDIYTLQVTDSGTLFHNALQQIISEFDKYDPTKVQQIFEQLINDERFKVLKQNQHMHYLSNALLAIIKQMSRLILYQNQQIGLKTVATEVSFNNNRHDYIPGMNWQITDKWGQTHHVQVNGRIDRIDEVKTAQHNYLLLVDYKSGDKKINYGLVDAGLQLQMMTYLDALQKGLANNNDIVAGALYLHLQNYVYKPNDLSLKQMSASQVNTLLQTLPVTTQLGKNQYQGLLLNDHDAELLHHLVTDQDHSMYKIKWTNKGALSKSGTDPTISSQDLALLLKHTEALIKEAVTQIYSGQLTIMPARWDNHKRTALQYSDYLPILQFDNALTENQYREIATLSLKDLLAKLRKEADDDDDSTNA</sequence>
<dbReference type="InterPro" id="IPR027417">
    <property type="entry name" value="P-loop_NTPase"/>
</dbReference>
<evidence type="ECO:0000256" key="9">
    <source>
        <dbReference type="ARBA" id="ARBA00023204"/>
    </source>
</evidence>
<evidence type="ECO:0000313" key="13">
    <source>
        <dbReference type="Proteomes" id="UP000777303"/>
    </source>
</evidence>
<dbReference type="GO" id="GO:0006310">
    <property type="term" value="P:DNA recombination"/>
    <property type="evidence" value="ECO:0007669"/>
    <property type="project" value="TreeGrafter"/>
</dbReference>
<dbReference type="GO" id="GO:0004527">
    <property type="term" value="F:exonuclease activity"/>
    <property type="evidence" value="ECO:0007669"/>
    <property type="project" value="UniProtKB-KW"/>
</dbReference>
<dbReference type="PANTHER" id="PTHR30591">
    <property type="entry name" value="RECBCD ENZYME SUBUNIT RECC"/>
    <property type="match status" value="1"/>
</dbReference>
<comment type="caution">
    <text evidence="12">The sequence shown here is derived from an EMBL/GenBank/DDBJ whole genome shotgun (WGS) entry which is preliminary data.</text>
</comment>
<keyword evidence="9" id="KW-0234">DNA repair</keyword>
<keyword evidence="2" id="KW-0547">Nucleotide-binding</keyword>
<dbReference type="AlphaFoldDB" id="A0A948TJ69"/>
<name>A0A948TJ69_9LACO</name>
<evidence type="ECO:0000256" key="4">
    <source>
        <dbReference type="ARBA" id="ARBA00022801"/>
    </source>
</evidence>
<dbReference type="InterPro" id="IPR011335">
    <property type="entry name" value="Restrct_endonuc-II-like"/>
</dbReference>
<organism evidence="12 13">
    <name type="scientific">Candidatus Paralactobacillus gallistercoris</name>
    <dbReference type="NCBI Taxonomy" id="2838724"/>
    <lineage>
        <taxon>Bacteria</taxon>
        <taxon>Bacillati</taxon>
        <taxon>Bacillota</taxon>
        <taxon>Bacilli</taxon>
        <taxon>Lactobacillales</taxon>
        <taxon>Lactobacillaceae</taxon>
        <taxon>Lactobacillus</taxon>
    </lineage>
</organism>
<dbReference type="Gene3D" id="3.40.50.300">
    <property type="entry name" value="P-loop containing nucleotide triphosphate hydrolases"/>
    <property type="match status" value="4"/>
</dbReference>
<dbReference type="GO" id="GO:0003677">
    <property type="term" value="F:DNA binding"/>
    <property type="evidence" value="ECO:0007669"/>
    <property type="project" value="UniProtKB-KW"/>
</dbReference>
<evidence type="ECO:0000256" key="6">
    <source>
        <dbReference type="ARBA" id="ARBA00022839"/>
    </source>
</evidence>
<evidence type="ECO:0000259" key="11">
    <source>
        <dbReference type="Pfam" id="PF21445"/>
    </source>
</evidence>
<evidence type="ECO:0000256" key="8">
    <source>
        <dbReference type="ARBA" id="ARBA00023125"/>
    </source>
</evidence>
<gene>
    <name evidence="12" type="ORF">H9901_02880</name>
</gene>
<reference evidence="12" key="2">
    <citation type="submission" date="2021-04" db="EMBL/GenBank/DDBJ databases">
        <authorList>
            <person name="Gilroy R."/>
        </authorList>
    </citation>
    <scope>NUCLEOTIDE SEQUENCE</scope>
    <source>
        <strain evidence="12">F6-6636</strain>
    </source>
</reference>
<keyword evidence="5" id="KW-0347">Helicase</keyword>
<dbReference type="Pfam" id="PF12705">
    <property type="entry name" value="PDDEXK_1"/>
    <property type="match status" value="1"/>
</dbReference>
<evidence type="ECO:0000256" key="3">
    <source>
        <dbReference type="ARBA" id="ARBA00022763"/>
    </source>
</evidence>
<evidence type="ECO:0000256" key="7">
    <source>
        <dbReference type="ARBA" id="ARBA00022840"/>
    </source>
</evidence>
<dbReference type="GO" id="GO:0006281">
    <property type="term" value="P:DNA repair"/>
    <property type="evidence" value="ECO:0007669"/>
    <property type="project" value="UniProtKB-KW"/>
</dbReference>
<dbReference type="Proteomes" id="UP000777303">
    <property type="component" value="Unassembled WGS sequence"/>
</dbReference>
<evidence type="ECO:0000259" key="10">
    <source>
        <dbReference type="Pfam" id="PF12705"/>
    </source>
</evidence>
<proteinExistence type="predicted"/>
<dbReference type="InterPro" id="IPR038726">
    <property type="entry name" value="PDDEXK_AddAB-type"/>
</dbReference>
<feature type="domain" description="PD-(D/E)XK endonuclease-like" evidence="10">
    <location>
        <begin position="816"/>
        <end position="1048"/>
    </location>
</feature>
<dbReference type="SUPFAM" id="SSF52980">
    <property type="entry name" value="Restriction endonuclease-like"/>
    <property type="match status" value="1"/>
</dbReference>
<evidence type="ECO:0000256" key="5">
    <source>
        <dbReference type="ARBA" id="ARBA00022806"/>
    </source>
</evidence>
<dbReference type="InterPro" id="IPR049035">
    <property type="entry name" value="ADDB_N"/>
</dbReference>
<dbReference type="Pfam" id="PF21445">
    <property type="entry name" value="ADDB_N"/>
    <property type="match status" value="1"/>
</dbReference>
<evidence type="ECO:0000256" key="2">
    <source>
        <dbReference type="ARBA" id="ARBA00022741"/>
    </source>
</evidence>
<reference evidence="12" key="1">
    <citation type="journal article" date="2021" name="PeerJ">
        <title>Extensive microbial diversity within the chicken gut microbiome revealed by metagenomics and culture.</title>
        <authorList>
            <person name="Gilroy R."/>
            <person name="Ravi A."/>
            <person name="Getino M."/>
            <person name="Pursley I."/>
            <person name="Horton D.L."/>
            <person name="Alikhan N.F."/>
            <person name="Baker D."/>
            <person name="Gharbi K."/>
            <person name="Hall N."/>
            <person name="Watson M."/>
            <person name="Adriaenssens E.M."/>
            <person name="Foster-Nyarko E."/>
            <person name="Jarju S."/>
            <person name="Secka A."/>
            <person name="Antonio M."/>
            <person name="Oren A."/>
            <person name="Chaudhuri R.R."/>
            <person name="La Ragione R."/>
            <person name="Hildebrand F."/>
            <person name="Pallen M.J."/>
        </authorList>
    </citation>
    <scope>NUCLEOTIDE SEQUENCE</scope>
    <source>
        <strain evidence="12">F6-6636</strain>
    </source>
</reference>
<feature type="domain" description="ATP-dependent helicase/deoxyribonuclease subunit B N-terminal" evidence="11">
    <location>
        <begin position="5"/>
        <end position="285"/>
    </location>
</feature>
<dbReference type="GO" id="GO:0005524">
    <property type="term" value="F:ATP binding"/>
    <property type="evidence" value="ECO:0007669"/>
    <property type="project" value="UniProtKB-KW"/>
</dbReference>
<dbReference type="GO" id="GO:0004386">
    <property type="term" value="F:helicase activity"/>
    <property type="evidence" value="ECO:0007669"/>
    <property type="project" value="UniProtKB-KW"/>
</dbReference>
<keyword evidence="8" id="KW-0238">DNA-binding</keyword>
<keyword evidence="3" id="KW-0227">DNA damage</keyword>
<evidence type="ECO:0000256" key="1">
    <source>
        <dbReference type="ARBA" id="ARBA00022722"/>
    </source>
</evidence>
<keyword evidence="7" id="KW-0067">ATP-binding</keyword>
<dbReference type="PANTHER" id="PTHR30591:SF1">
    <property type="entry name" value="RECBCD ENZYME SUBUNIT RECC"/>
    <property type="match status" value="1"/>
</dbReference>
<dbReference type="EMBL" id="JAHLFS010000038">
    <property type="protein sequence ID" value="MBU3851623.1"/>
    <property type="molecule type" value="Genomic_DNA"/>
</dbReference>
<dbReference type="SUPFAM" id="SSF52540">
    <property type="entry name" value="P-loop containing nucleoside triphosphate hydrolases"/>
    <property type="match status" value="1"/>
</dbReference>